<evidence type="ECO:0000256" key="2">
    <source>
        <dbReference type="ARBA" id="ARBA00021549"/>
    </source>
</evidence>
<keyword evidence="6 11" id="KW-0812">Transmembrane</keyword>
<dbReference type="Gene3D" id="3.30.700.10">
    <property type="entry name" value="Glycoprotein, Type 4 Pilin"/>
    <property type="match status" value="1"/>
</dbReference>
<evidence type="ECO:0000256" key="9">
    <source>
        <dbReference type="ARBA" id="ARBA00025772"/>
    </source>
</evidence>
<evidence type="ECO:0000256" key="1">
    <source>
        <dbReference type="ARBA" id="ARBA00004377"/>
    </source>
</evidence>
<comment type="similarity">
    <text evidence="9">Belongs to the GSP H family.</text>
</comment>
<feature type="transmembrane region" description="Helical" evidence="11">
    <location>
        <begin position="20"/>
        <end position="39"/>
    </location>
</feature>
<reference evidence="13" key="1">
    <citation type="submission" date="2017-07" db="EMBL/GenBank/DDBJ databases">
        <title>The cable genome - Insights into the physiology and evolution of filamentous bacteria capable of sulfide oxidation via long distance electron transfer.</title>
        <authorList>
            <person name="Thorup C."/>
            <person name="Bjerg J.T."/>
            <person name="Schreiber L."/>
            <person name="Nielsen L.P."/>
            <person name="Kjeldsen K.U."/>
            <person name="Boesen T."/>
            <person name="Boggild A."/>
            <person name="Meysman F."/>
            <person name="Geelhoed J."/>
            <person name="Schramm A."/>
        </authorList>
    </citation>
    <scope>NUCLEOTIDE SEQUENCE [LARGE SCALE GENOMIC DNA]</scope>
    <source>
        <strain evidence="13">GS</strain>
    </source>
</reference>
<evidence type="ECO:0000256" key="6">
    <source>
        <dbReference type="ARBA" id="ARBA00022692"/>
    </source>
</evidence>
<keyword evidence="5" id="KW-0997">Cell inner membrane</keyword>
<feature type="domain" description="General secretion pathway GspH" evidence="12">
    <location>
        <begin position="50"/>
        <end position="106"/>
    </location>
</feature>
<evidence type="ECO:0000256" key="4">
    <source>
        <dbReference type="ARBA" id="ARBA00022481"/>
    </source>
</evidence>
<comment type="subcellular location">
    <subcellularLocation>
        <location evidence="1">Cell inner membrane</location>
        <topology evidence="1">Single-pass membrane protein</topology>
    </subcellularLocation>
</comment>
<keyword evidence="8 11" id="KW-0472">Membrane</keyword>
<keyword evidence="4" id="KW-0488">Methylation</keyword>
<gene>
    <name evidence="13" type="ORF">CDV28_10759</name>
</gene>
<dbReference type="GO" id="GO:0015627">
    <property type="term" value="C:type II protein secretion system complex"/>
    <property type="evidence" value="ECO:0007669"/>
    <property type="project" value="InterPro"/>
</dbReference>
<evidence type="ECO:0000313" key="14">
    <source>
        <dbReference type="Proteomes" id="UP000316238"/>
    </source>
</evidence>
<dbReference type="AlphaFoldDB" id="A0A521G2Z4"/>
<sequence length="185" mass="20526">MTERIKRYAKDKSGFSFVELMVVIALIGILSGIVLPSFLRGLPEKRLKNAARNLYSDLQRARLQAVKENRDIRMIFVDNTGNKNDFYYFDINDNGIWDASEFRRNLSETGAVGYGFASVPTGSCAWNTVVANACTIANNIKFGKIGASDAASVFLTDQSTDVCYAATTTDFGSVRLRRYSGSSWE</sequence>
<dbReference type="GO" id="GO:0005886">
    <property type="term" value="C:plasma membrane"/>
    <property type="evidence" value="ECO:0007669"/>
    <property type="project" value="UniProtKB-SubCell"/>
</dbReference>
<dbReference type="GO" id="GO:0015628">
    <property type="term" value="P:protein secretion by the type II secretion system"/>
    <property type="evidence" value="ECO:0007669"/>
    <property type="project" value="InterPro"/>
</dbReference>
<organism evidence="13 14">
    <name type="scientific">Candidatus Electronema aureum</name>
    <dbReference type="NCBI Taxonomy" id="2005002"/>
    <lineage>
        <taxon>Bacteria</taxon>
        <taxon>Pseudomonadati</taxon>
        <taxon>Thermodesulfobacteriota</taxon>
        <taxon>Desulfobulbia</taxon>
        <taxon>Desulfobulbales</taxon>
        <taxon>Desulfobulbaceae</taxon>
        <taxon>Candidatus Electronema</taxon>
    </lineage>
</organism>
<evidence type="ECO:0000256" key="8">
    <source>
        <dbReference type="ARBA" id="ARBA00023136"/>
    </source>
</evidence>
<dbReference type="SUPFAM" id="SSF54523">
    <property type="entry name" value="Pili subunits"/>
    <property type="match status" value="1"/>
</dbReference>
<keyword evidence="7 11" id="KW-1133">Transmembrane helix</keyword>
<protein>
    <recommendedName>
        <fullName evidence="2">Type II secretion system protein H</fullName>
    </recommendedName>
    <alternativeName>
        <fullName evidence="10">General secretion pathway protein H</fullName>
    </alternativeName>
</protein>
<keyword evidence="14" id="KW-1185">Reference proteome</keyword>
<name>A0A521G2Z4_9BACT</name>
<dbReference type="NCBIfam" id="TIGR02532">
    <property type="entry name" value="IV_pilin_GFxxxE"/>
    <property type="match status" value="1"/>
</dbReference>
<dbReference type="Pfam" id="PF07963">
    <property type="entry name" value="N_methyl"/>
    <property type="match status" value="1"/>
</dbReference>
<evidence type="ECO:0000313" key="13">
    <source>
        <dbReference type="EMBL" id="TAA75412.1"/>
    </source>
</evidence>
<evidence type="ECO:0000256" key="3">
    <source>
        <dbReference type="ARBA" id="ARBA00022475"/>
    </source>
</evidence>
<evidence type="ECO:0000256" key="11">
    <source>
        <dbReference type="SAM" id="Phobius"/>
    </source>
</evidence>
<accession>A0A521G2Z4</accession>
<dbReference type="InterPro" id="IPR045584">
    <property type="entry name" value="Pilin-like"/>
</dbReference>
<comment type="caution">
    <text evidence="13">The sequence shown here is derived from an EMBL/GenBank/DDBJ whole genome shotgun (WGS) entry which is preliminary data.</text>
</comment>
<evidence type="ECO:0000259" key="12">
    <source>
        <dbReference type="Pfam" id="PF12019"/>
    </source>
</evidence>
<dbReference type="Proteomes" id="UP000316238">
    <property type="component" value="Unassembled WGS sequence"/>
</dbReference>
<evidence type="ECO:0000256" key="5">
    <source>
        <dbReference type="ARBA" id="ARBA00022519"/>
    </source>
</evidence>
<dbReference type="EMBL" id="NQJD01000007">
    <property type="protein sequence ID" value="TAA75412.1"/>
    <property type="molecule type" value="Genomic_DNA"/>
</dbReference>
<dbReference type="Pfam" id="PF12019">
    <property type="entry name" value="GspH"/>
    <property type="match status" value="1"/>
</dbReference>
<dbReference type="InterPro" id="IPR022346">
    <property type="entry name" value="T2SS_GspH"/>
</dbReference>
<proteinExistence type="inferred from homology"/>
<evidence type="ECO:0000256" key="7">
    <source>
        <dbReference type="ARBA" id="ARBA00022989"/>
    </source>
</evidence>
<evidence type="ECO:0000256" key="10">
    <source>
        <dbReference type="ARBA" id="ARBA00030775"/>
    </source>
</evidence>
<dbReference type="InterPro" id="IPR012902">
    <property type="entry name" value="N_methyl_site"/>
</dbReference>
<keyword evidence="3" id="KW-1003">Cell membrane</keyword>